<keyword evidence="2" id="KW-0799">Topoisomerase</keyword>
<reference evidence="6" key="1">
    <citation type="submission" date="2018-05" db="EMBL/GenBank/DDBJ databases">
        <authorList>
            <person name="Lanie J.A."/>
            <person name="Ng W.-L."/>
            <person name="Kazmierczak K.M."/>
            <person name="Andrzejewski T.M."/>
            <person name="Davidsen T.M."/>
            <person name="Wayne K.J."/>
            <person name="Tettelin H."/>
            <person name="Glass J.I."/>
            <person name="Rusch D."/>
            <person name="Podicherti R."/>
            <person name="Tsui H.-C.T."/>
            <person name="Winkler M.E."/>
        </authorList>
    </citation>
    <scope>NUCLEOTIDE SEQUENCE</scope>
</reference>
<dbReference type="PANTHER" id="PTHR43493:SF5">
    <property type="entry name" value="DNA GYRASE SUBUNIT A, CHLOROPLASTIC_MITOCHONDRIAL"/>
    <property type="match status" value="1"/>
</dbReference>
<dbReference type="InterPro" id="IPR013758">
    <property type="entry name" value="Topo_IIA_A/C_ab"/>
</dbReference>
<evidence type="ECO:0000256" key="3">
    <source>
        <dbReference type="ARBA" id="ARBA00023125"/>
    </source>
</evidence>
<dbReference type="GO" id="GO:0009330">
    <property type="term" value="C:DNA topoisomerase type II (double strand cut, ATP-hydrolyzing) complex"/>
    <property type="evidence" value="ECO:0007669"/>
    <property type="project" value="TreeGrafter"/>
</dbReference>
<gene>
    <name evidence="6" type="ORF">METZ01_LOCUS355463</name>
</gene>
<dbReference type="InterPro" id="IPR013760">
    <property type="entry name" value="Topo_IIA-like_dom_sf"/>
</dbReference>
<keyword evidence="4" id="KW-0413">Isomerase</keyword>
<dbReference type="GO" id="GO:0005524">
    <property type="term" value="F:ATP binding"/>
    <property type="evidence" value="ECO:0007669"/>
    <property type="project" value="InterPro"/>
</dbReference>
<protein>
    <recommendedName>
        <fullName evidence="5">Topo IIA-type catalytic domain-containing protein</fullName>
    </recommendedName>
</protein>
<dbReference type="InterPro" id="IPR050220">
    <property type="entry name" value="Type_II_DNA_Topoisomerases"/>
</dbReference>
<evidence type="ECO:0000256" key="1">
    <source>
        <dbReference type="ARBA" id="ARBA00008263"/>
    </source>
</evidence>
<evidence type="ECO:0000313" key="6">
    <source>
        <dbReference type="EMBL" id="SVD02609.1"/>
    </source>
</evidence>
<keyword evidence="3" id="KW-0238">DNA-binding</keyword>
<dbReference type="InterPro" id="IPR002205">
    <property type="entry name" value="Topo_IIA_dom_A"/>
</dbReference>
<dbReference type="PANTHER" id="PTHR43493">
    <property type="entry name" value="DNA GYRASE/TOPOISOMERASE SUBUNIT A"/>
    <property type="match status" value="1"/>
</dbReference>
<organism evidence="6">
    <name type="scientific">marine metagenome</name>
    <dbReference type="NCBI Taxonomy" id="408172"/>
    <lineage>
        <taxon>unclassified sequences</taxon>
        <taxon>metagenomes</taxon>
        <taxon>ecological metagenomes</taxon>
    </lineage>
</organism>
<dbReference type="AlphaFoldDB" id="A0A382RY37"/>
<dbReference type="GO" id="GO:0005737">
    <property type="term" value="C:cytoplasm"/>
    <property type="evidence" value="ECO:0007669"/>
    <property type="project" value="TreeGrafter"/>
</dbReference>
<dbReference type="GO" id="GO:0006265">
    <property type="term" value="P:DNA topological change"/>
    <property type="evidence" value="ECO:0007669"/>
    <property type="project" value="InterPro"/>
</dbReference>
<proteinExistence type="inferred from homology"/>
<dbReference type="Gene3D" id="3.90.199.10">
    <property type="entry name" value="Topoisomerase II, domain 5"/>
    <property type="match status" value="1"/>
</dbReference>
<feature type="non-terminal residue" evidence="6">
    <location>
        <position position="120"/>
    </location>
</feature>
<dbReference type="Pfam" id="PF00521">
    <property type="entry name" value="DNA_topoisoIV"/>
    <property type="match status" value="1"/>
</dbReference>
<dbReference type="PROSITE" id="PS52040">
    <property type="entry name" value="TOPO_IIA"/>
    <property type="match status" value="1"/>
</dbReference>
<evidence type="ECO:0000256" key="4">
    <source>
        <dbReference type="ARBA" id="ARBA00023235"/>
    </source>
</evidence>
<evidence type="ECO:0000256" key="2">
    <source>
        <dbReference type="ARBA" id="ARBA00023029"/>
    </source>
</evidence>
<comment type="similarity">
    <text evidence="1">Belongs to the type II topoisomerase GyrA/ParC subunit family.</text>
</comment>
<dbReference type="SUPFAM" id="SSF56719">
    <property type="entry name" value="Type II DNA topoisomerase"/>
    <property type="match status" value="1"/>
</dbReference>
<name>A0A382RY37_9ZZZZ</name>
<dbReference type="GO" id="GO:0003918">
    <property type="term" value="F:DNA topoisomerase type II (double strand cut, ATP-hydrolyzing) activity"/>
    <property type="evidence" value="ECO:0007669"/>
    <property type="project" value="InterPro"/>
</dbReference>
<dbReference type="EMBL" id="UINC01125046">
    <property type="protein sequence ID" value="SVD02609.1"/>
    <property type="molecule type" value="Genomic_DNA"/>
</dbReference>
<accession>A0A382RY37</accession>
<evidence type="ECO:0000259" key="5">
    <source>
        <dbReference type="PROSITE" id="PS52040"/>
    </source>
</evidence>
<feature type="domain" description="Topo IIA-type catalytic" evidence="5">
    <location>
        <begin position="33"/>
        <end position="120"/>
    </location>
</feature>
<dbReference type="GO" id="GO:0003677">
    <property type="term" value="F:DNA binding"/>
    <property type="evidence" value="ECO:0007669"/>
    <property type="project" value="UniProtKB-KW"/>
</dbReference>
<sequence length="120" mass="13393">MMERASVLPVDIGDELKKSMLDYSMSTLVDRALPDVRDGLKPSQRRILVAMNDLGLQPNRQHRKCANVAGHTSGNYHPHGEAIVYPTLVHLAQDFRMRYMLVDGQGNFGSIDGYPPAAMR</sequence>